<dbReference type="EMBL" id="JARIHO010000010">
    <property type="protein sequence ID" value="KAJ7354690.1"/>
    <property type="molecule type" value="Genomic_DNA"/>
</dbReference>
<evidence type="ECO:0000313" key="3">
    <source>
        <dbReference type="Proteomes" id="UP001218218"/>
    </source>
</evidence>
<sequence length="813" mass="89226">MSTRKTKLVKTNICVEELIMDEHGNRDPRYYCVPPMYRDKCGGTGGRWKFHLVLQGHVVGIFANWLEAKSSLTGYPDNANLGFNTFNLCVLGLYPHPIDPALLEIPSASVSRGVNMLPRGSSTRPKTPMTSKCPVKREAMPGRSGDNSAQVLTDLPVCSLAPSPRKGGPSPSAETDETEFVNFAIRGKGIILSSAEQSQQHYCDMQRWGEEPDMLVTRSLTQASIFALEEDEVEGAGQEGLIMMHRHVSRSISPCTLWDEEEPRHANTPIQAFPQLNLEKSAGSVYKDKFLAASKIKQTGALYDKLAQLYLAKYGYHLDWDDDLEDGQNVVDNVDPDEDVDRGGGISLGIFQEASRGMVWYNTQYGGAVVKKPKQVMFRQIFDKPELDPPAPVKVCTLHYFSRHFYHEKIKPRVLTRWAAVSCTANLLVLVTVCNAVTREVWLAQTLAFREEVLAAIEREHKTALEAYALAVAAEAPSTPEQYDVALNNAAYYLQLFADTVHAQYGMNRKLNARREEMCAHVANEEEGDFSANTRSSIGSGNAGGKGNNNSTTGGADTPIPTPTDTMTSVPSASTQPPPPVFLQSGDTEMLFGIGAGGGTGLDPEGLKSLHSLLNFDPFDSAAYDALYDPLYEQLIGMPDRGNLAGMTYGLPILLPPPAQTLPILPVQSPQQPSTELLPETILPIVTPAGAARAPPRRPEPRPTWRGKAKEKDVPPNAEMHDETPDELPQAPPKEETPDETPDKSPQAPPEEGTPNETPDEPPQAPPEEMPNETPNESPPPLVVVSLQNILTSLRDRITKYLESCPVWESWEM</sequence>
<feature type="region of interest" description="Disordered" evidence="1">
    <location>
        <begin position="686"/>
        <end position="783"/>
    </location>
</feature>
<feature type="region of interest" description="Disordered" evidence="1">
    <location>
        <begin position="529"/>
        <end position="586"/>
    </location>
</feature>
<accession>A0AAD7EYN4</accession>
<keyword evidence="3" id="KW-1185">Reference proteome</keyword>
<name>A0AAD7EYN4_9AGAR</name>
<dbReference type="AlphaFoldDB" id="A0AAD7EYN4"/>
<feature type="compositionally biased region" description="Low complexity" evidence="1">
    <location>
        <begin position="548"/>
        <end position="568"/>
    </location>
</feature>
<feature type="region of interest" description="Disordered" evidence="1">
    <location>
        <begin position="116"/>
        <end position="148"/>
    </location>
</feature>
<feature type="compositionally biased region" description="Polar residues" evidence="1">
    <location>
        <begin position="120"/>
        <end position="130"/>
    </location>
</feature>
<gene>
    <name evidence="2" type="ORF">DFH08DRAFT_804560</name>
</gene>
<dbReference type="Proteomes" id="UP001218218">
    <property type="component" value="Unassembled WGS sequence"/>
</dbReference>
<proteinExistence type="predicted"/>
<evidence type="ECO:0000256" key="1">
    <source>
        <dbReference type="SAM" id="MobiDB-lite"/>
    </source>
</evidence>
<reference evidence="2" key="1">
    <citation type="submission" date="2023-03" db="EMBL/GenBank/DDBJ databases">
        <title>Massive genome expansion in bonnet fungi (Mycena s.s.) driven by repeated elements and novel gene families across ecological guilds.</title>
        <authorList>
            <consortium name="Lawrence Berkeley National Laboratory"/>
            <person name="Harder C.B."/>
            <person name="Miyauchi S."/>
            <person name="Viragh M."/>
            <person name="Kuo A."/>
            <person name="Thoen E."/>
            <person name="Andreopoulos B."/>
            <person name="Lu D."/>
            <person name="Skrede I."/>
            <person name="Drula E."/>
            <person name="Henrissat B."/>
            <person name="Morin E."/>
            <person name="Kohler A."/>
            <person name="Barry K."/>
            <person name="LaButti K."/>
            <person name="Morin E."/>
            <person name="Salamov A."/>
            <person name="Lipzen A."/>
            <person name="Mereny Z."/>
            <person name="Hegedus B."/>
            <person name="Baldrian P."/>
            <person name="Stursova M."/>
            <person name="Weitz H."/>
            <person name="Taylor A."/>
            <person name="Grigoriev I.V."/>
            <person name="Nagy L.G."/>
            <person name="Martin F."/>
            <person name="Kauserud H."/>
        </authorList>
    </citation>
    <scope>NUCLEOTIDE SEQUENCE</scope>
    <source>
        <strain evidence="2">CBHHK002</strain>
    </source>
</reference>
<protein>
    <submittedName>
        <fullName evidence="2">Uncharacterized protein</fullName>
    </submittedName>
</protein>
<evidence type="ECO:0000313" key="2">
    <source>
        <dbReference type="EMBL" id="KAJ7354690.1"/>
    </source>
</evidence>
<feature type="compositionally biased region" description="Basic and acidic residues" evidence="1">
    <location>
        <begin position="697"/>
        <end position="723"/>
    </location>
</feature>
<organism evidence="2 3">
    <name type="scientific">Mycena albidolilacea</name>
    <dbReference type="NCBI Taxonomy" id="1033008"/>
    <lineage>
        <taxon>Eukaryota</taxon>
        <taxon>Fungi</taxon>
        <taxon>Dikarya</taxon>
        <taxon>Basidiomycota</taxon>
        <taxon>Agaricomycotina</taxon>
        <taxon>Agaricomycetes</taxon>
        <taxon>Agaricomycetidae</taxon>
        <taxon>Agaricales</taxon>
        <taxon>Marasmiineae</taxon>
        <taxon>Mycenaceae</taxon>
        <taxon>Mycena</taxon>
    </lineage>
</organism>
<comment type="caution">
    <text evidence="2">The sequence shown here is derived from an EMBL/GenBank/DDBJ whole genome shotgun (WGS) entry which is preliminary data.</text>
</comment>